<organism evidence="1 2">
    <name type="scientific">Paenimyroides ceti</name>
    <dbReference type="NCBI Taxonomy" id="395087"/>
    <lineage>
        <taxon>Bacteria</taxon>
        <taxon>Pseudomonadati</taxon>
        <taxon>Bacteroidota</taxon>
        <taxon>Flavobacteriia</taxon>
        <taxon>Flavobacteriales</taxon>
        <taxon>Flavobacteriaceae</taxon>
        <taxon>Paenimyroides</taxon>
    </lineage>
</organism>
<protein>
    <submittedName>
        <fullName evidence="1">Uncharacterized protein</fullName>
    </submittedName>
</protein>
<dbReference type="Proteomes" id="UP001242368">
    <property type="component" value="Unassembled WGS sequence"/>
</dbReference>
<dbReference type="EMBL" id="JAUFQU010000001">
    <property type="protein sequence ID" value="MDN3707210.1"/>
    <property type="molecule type" value="Genomic_DNA"/>
</dbReference>
<accession>A0ABT8CS38</accession>
<evidence type="ECO:0000313" key="1">
    <source>
        <dbReference type="EMBL" id="MDN3707210.1"/>
    </source>
</evidence>
<keyword evidence="2" id="KW-1185">Reference proteome</keyword>
<dbReference type="RefSeq" id="WP_290363236.1">
    <property type="nucleotide sequence ID" value="NZ_JAUFQU010000001.1"/>
</dbReference>
<proteinExistence type="predicted"/>
<gene>
    <name evidence="1" type="ORF">QW060_08690</name>
</gene>
<reference evidence="2" key="1">
    <citation type="journal article" date="2019" name="Int. J. Syst. Evol. Microbiol.">
        <title>The Global Catalogue of Microorganisms (GCM) 10K type strain sequencing project: providing services to taxonomists for standard genome sequencing and annotation.</title>
        <authorList>
            <consortium name="The Broad Institute Genomics Platform"/>
            <consortium name="The Broad Institute Genome Sequencing Center for Infectious Disease"/>
            <person name="Wu L."/>
            <person name="Ma J."/>
        </authorList>
    </citation>
    <scope>NUCLEOTIDE SEQUENCE [LARGE SCALE GENOMIC DNA]</scope>
    <source>
        <strain evidence="2">CECT 7184</strain>
    </source>
</reference>
<comment type="caution">
    <text evidence="1">The sequence shown here is derived from an EMBL/GenBank/DDBJ whole genome shotgun (WGS) entry which is preliminary data.</text>
</comment>
<sequence length="162" mass="18722">MNTIKKIIVIYFLMIGYVVSAQLPIEKNFIGSYEYKDERIKIEIDIKKVIINAPNGDLEVMGGDMYYSIDGKVIFNKVGLKSNYNVQNMQFIPFLVINNMDKTVSFTIDKCKQVMELSDVDGKKFKLIYSDERTKSKNRSIRYFNKSVSTCQLPSETILTKK</sequence>
<evidence type="ECO:0000313" key="2">
    <source>
        <dbReference type="Proteomes" id="UP001242368"/>
    </source>
</evidence>
<name>A0ABT8CS38_9FLAO</name>